<proteinExistence type="inferred from homology"/>
<evidence type="ECO:0000256" key="5">
    <source>
        <dbReference type="ARBA" id="ARBA00023172"/>
    </source>
</evidence>
<evidence type="ECO:0000259" key="6">
    <source>
        <dbReference type="PROSITE" id="PS51898"/>
    </source>
</evidence>
<dbReference type="PANTHER" id="PTHR30349">
    <property type="entry name" value="PHAGE INTEGRASE-RELATED"/>
    <property type="match status" value="1"/>
</dbReference>
<dbReference type="Proteomes" id="UP000705508">
    <property type="component" value="Unassembled WGS sequence"/>
</dbReference>
<evidence type="ECO:0000256" key="1">
    <source>
        <dbReference type="ARBA" id="ARBA00003283"/>
    </source>
</evidence>
<comment type="similarity">
    <text evidence="2">Belongs to the 'phage' integrase family.</text>
</comment>
<reference evidence="7" key="1">
    <citation type="submission" date="2020-08" db="EMBL/GenBank/DDBJ databases">
        <authorList>
            <person name="Cejkova D."/>
            <person name="Kubasova T."/>
            <person name="Jahodarova E."/>
            <person name="Rychlik I."/>
        </authorList>
    </citation>
    <scope>NUCLEOTIDE SEQUENCE</scope>
    <source>
        <strain evidence="7">An582</strain>
    </source>
</reference>
<dbReference type="GO" id="GO:0006310">
    <property type="term" value="P:DNA recombination"/>
    <property type="evidence" value="ECO:0007669"/>
    <property type="project" value="UniProtKB-KW"/>
</dbReference>
<sequence length="314" mass="36028">MYYNEVMERWFAANGTGLAASSYEKYYRLYANHIRPFFRDVKVSELSEDLLDAYRAELERRRSSRGGELSAGTVRCIAMLANRGICAAREGHMLKEEMRLQANKPGGKEIVQVFTEAEQRRLEQYLRSAMDVSRMGVYLCLYTGLRIGELCSLRWEDVDLETGSICVRKTVQRLRVPGEGGATSLVEGQPKSRTSARVIPYPDFLRAFLQREGGARQYILSGSEIRPMDPRTLQYRYKRYLKEAGIPYRKFHTLRHTFATRCLMAGVDVKTLSELLGHADIRTTLGIYCHASLQYKREQVNRLQPFAQEAALLK</sequence>
<dbReference type="EMBL" id="JACJKS010000017">
    <property type="protein sequence ID" value="MBM6949097.1"/>
    <property type="molecule type" value="Genomic_DNA"/>
</dbReference>
<accession>A0A938XFK8</accession>
<name>A0A938XFK8_9CLOT</name>
<dbReference type="PROSITE" id="PS51898">
    <property type="entry name" value="TYR_RECOMBINASE"/>
    <property type="match status" value="1"/>
</dbReference>
<evidence type="ECO:0000256" key="4">
    <source>
        <dbReference type="ARBA" id="ARBA00023125"/>
    </source>
</evidence>
<dbReference type="InterPro" id="IPR010998">
    <property type="entry name" value="Integrase_recombinase_N"/>
</dbReference>
<dbReference type="GO" id="GO:0015074">
    <property type="term" value="P:DNA integration"/>
    <property type="evidence" value="ECO:0007669"/>
    <property type="project" value="UniProtKB-KW"/>
</dbReference>
<evidence type="ECO:0000256" key="2">
    <source>
        <dbReference type="ARBA" id="ARBA00008857"/>
    </source>
</evidence>
<dbReference type="SUPFAM" id="SSF56349">
    <property type="entry name" value="DNA breaking-rejoining enzymes"/>
    <property type="match status" value="1"/>
</dbReference>
<comment type="caution">
    <text evidence="7">The sequence shown here is derived from an EMBL/GenBank/DDBJ whole genome shotgun (WGS) entry which is preliminary data.</text>
</comment>
<keyword evidence="5" id="KW-0233">DNA recombination</keyword>
<dbReference type="InterPro" id="IPR050090">
    <property type="entry name" value="Tyrosine_recombinase_XerCD"/>
</dbReference>
<evidence type="ECO:0000256" key="3">
    <source>
        <dbReference type="ARBA" id="ARBA00022908"/>
    </source>
</evidence>
<dbReference type="InterPro" id="IPR004107">
    <property type="entry name" value="Integrase_SAM-like_N"/>
</dbReference>
<dbReference type="Pfam" id="PF00589">
    <property type="entry name" value="Phage_integrase"/>
    <property type="match status" value="1"/>
</dbReference>
<gene>
    <name evidence="7" type="ORF">H6A20_10590</name>
</gene>
<protein>
    <submittedName>
        <fullName evidence="7">Site-specific integrase</fullName>
    </submittedName>
</protein>
<dbReference type="InterPro" id="IPR013762">
    <property type="entry name" value="Integrase-like_cat_sf"/>
</dbReference>
<evidence type="ECO:0000313" key="8">
    <source>
        <dbReference type="Proteomes" id="UP000705508"/>
    </source>
</evidence>
<reference evidence="7" key="2">
    <citation type="journal article" date="2021" name="Sci. Rep.">
        <title>The distribution of antibiotic resistance genes in chicken gut microbiota commensals.</title>
        <authorList>
            <person name="Juricova H."/>
            <person name="Matiasovicova J."/>
            <person name="Kubasova T."/>
            <person name="Cejkova D."/>
            <person name="Rychlik I."/>
        </authorList>
    </citation>
    <scope>NUCLEOTIDE SEQUENCE</scope>
    <source>
        <strain evidence="7">An582</strain>
    </source>
</reference>
<dbReference type="InterPro" id="IPR002104">
    <property type="entry name" value="Integrase_catalytic"/>
</dbReference>
<dbReference type="InterPro" id="IPR011010">
    <property type="entry name" value="DNA_brk_join_enz"/>
</dbReference>
<feature type="domain" description="Tyr recombinase" evidence="6">
    <location>
        <begin position="109"/>
        <end position="301"/>
    </location>
</feature>
<dbReference type="GO" id="GO:0003677">
    <property type="term" value="F:DNA binding"/>
    <property type="evidence" value="ECO:0007669"/>
    <property type="project" value="UniProtKB-KW"/>
</dbReference>
<evidence type="ECO:0000313" key="7">
    <source>
        <dbReference type="EMBL" id="MBM6949097.1"/>
    </source>
</evidence>
<dbReference type="Gene3D" id="1.10.443.10">
    <property type="entry name" value="Intergrase catalytic core"/>
    <property type="match status" value="1"/>
</dbReference>
<dbReference type="Gene3D" id="1.10.150.130">
    <property type="match status" value="1"/>
</dbReference>
<dbReference type="PANTHER" id="PTHR30349:SF64">
    <property type="entry name" value="PROPHAGE INTEGRASE INTD-RELATED"/>
    <property type="match status" value="1"/>
</dbReference>
<keyword evidence="4" id="KW-0238">DNA-binding</keyword>
<dbReference type="CDD" id="cd01189">
    <property type="entry name" value="INT_ICEBs1_C_like"/>
    <property type="match status" value="1"/>
</dbReference>
<keyword evidence="3" id="KW-0229">DNA integration</keyword>
<dbReference type="AlphaFoldDB" id="A0A938XFK8"/>
<comment type="function">
    <text evidence="1">Site-specific tyrosine recombinase, which acts by catalyzing the cutting and rejoining of the recombining DNA molecules.</text>
</comment>
<organism evidence="7 8">
    <name type="scientific">Mordavella massiliensis</name>
    <dbReference type="NCBI Taxonomy" id="1871024"/>
    <lineage>
        <taxon>Bacteria</taxon>
        <taxon>Bacillati</taxon>
        <taxon>Bacillota</taxon>
        <taxon>Clostridia</taxon>
        <taxon>Eubacteriales</taxon>
        <taxon>Clostridiaceae</taxon>
        <taxon>Mordavella</taxon>
    </lineage>
</organism>
<dbReference type="Pfam" id="PF14659">
    <property type="entry name" value="Phage_int_SAM_3"/>
    <property type="match status" value="1"/>
</dbReference>